<feature type="domain" description="Phosphodiester glycosidase" evidence="2">
    <location>
        <begin position="333"/>
        <end position="519"/>
    </location>
</feature>
<evidence type="ECO:0000259" key="2">
    <source>
        <dbReference type="Pfam" id="PF09992"/>
    </source>
</evidence>
<evidence type="ECO:0000256" key="1">
    <source>
        <dbReference type="SAM" id="SignalP"/>
    </source>
</evidence>
<dbReference type="Pfam" id="PF09992">
    <property type="entry name" value="NAGPA"/>
    <property type="match status" value="1"/>
</dbReference>
<protein>
    <submittedName>
        <fullName evidence="3">Phosphodiester glycosidase family protein</fullName>
    </submittedName>
</protein>
<organism evidence="3 4">
    <name type="scientific">Actinoallomurus oryzae</name>
    <dbReference type="NCBI Taxonomy" id="502180"/>
    <lineage>
        <taxon>Bacteria</taxon>
        <taxon>Bacillati</taxon>
        <taxon>Actinomycetota</taxon>
        <taxon>Actinomycetes</taxon>
        <taxon>Streptosporangiales</taxon>
        <taxon>Thermomonosporaceae</taxon>
        <taxon>Actinoallomurus</taxon>
    </lineage>
</organism>
<dbReference type="PANTHER" id="PTHR40446:SF2">
    <property type="entry name" value="N-ACETYLGLUCOSAMINE-1-PHOSPHODIESTER ALPHA-N-ACETYLGLUCOSAMINIDASE"/>
    <property type="match status" value="1"/>
</dbReference>
<gene>
    <name evidence="3" type="ORF">GCM10023191_083030</name>
</gene>
<feature type="signal peptide" evidence="1">
    <location>
        <begin position="1"/>
        <end position="21"/>
    </location>
</feature>
<evidence type="ECO:0000313" key="4">
    <source>
        <dbReference type="Proteomes" id="UP001500503"/>
    </source>
</evidence>
<proteinExistence type="predicted"/>
<accession>A0ABP8R067</accession>
<sequence length="523" mass="53183">MSAGIALITASTAAVGGPAMAAERPGGTVLPWGSATATWTSTSPAPGVEVRTASISVPQAHPVWTVTVQAPAVNRMTGAAAWAELGDARWAAKSVSQLAAAGIEAHVDRVPWPAFTDTPHGIEGSRVRVGGLPTQADAKKQAEAVTAAGLHPLVEWTGYDVDQAPDRESVHVGIVDPTVFHGSVVADHGDAVAGRSTTSAQARAAGSVLAVNAGFFITSDADGVQGTQAGLGVYGGVLDAQSSGGRAALILQDGGRHSQVANLTSRATVRDGASSYSINGTNRVPGKIRDCGRPGVSPTEQPRQDFTCTSADDLVEFTSHYGTDLPTGVDAQAVLDGRGRVVDADTVGGKVPTGGEVLQGIGTAATWLKAHAVVGRRLTVDERVRDSAGRTVPLTGRTGIVSAGPILLRGGKVTIDAATEGVVDPADLSFGYAWAEQRQPRTLAGTDARGRLILVTVDGRQPGVSEGATLEEAARLMRGLGAVNALNLDGGGSTAMAINGTVVNRPSDATGERAVGDTVQIIP</sequence>
<dbReference type="EMBL" id="BAABHF010000049">
    <property type="protein sequence ID" value="GAA4514483.1"/>
    <property type="molecule type" value="Genomic_DNA"/>
</dbReference>
<keyword evidence="1" id="KW-0732">Signal</keyword>
<reference evidence="4" key="1">
    <citation type="journal article" date="2019" name="Int. J. Syst. Evol. Microbiol.">
        <title>The Global Catalogue of Microorganisms (GCM) 10K type strain sequencing project: providing services to taxonomists for standard genome sequencing and annotation.</title>
        <authorList>
            <consortium name="The Broad Institute Genomics Platform"/>
            <consortium name="The Broad Institute Genome Sequencing Center for Infectious Disease"/>
            <person name="Wu L."/>
            <person name="Ma J."/>
        </authorList>
    </citation>
    <scope>NUCLEOTIDE SEQUENCE [LARGE SCALE GENOMIC DNA]</scope>
    <source>
        <strain evidence="4">JCM 17933</strain>
    </source>
</reference>
<keyword evidence="4" id="KW-1185">Reference proteome</keyword>
<dbReference type="InterPro" id="IPR018711">
    <property type="entry name" value="NAGPA"/>
</dbReference>
<feature type="chain" id="PRO_5045589592" evidence="1">
    <location>
        <begin position="22"/>
        <end position="523"/>
    </location>
</feature>
<name>A0ABP8R067_9ACTN</name>
<dbReference type="PANTHER" id="PTHR40446">
    <property type="entry name" value="N-ACETYLGLUCOSAMINE-1-PHOSPHODIESTER ALPHA-N-ACETYLGLUCOSAMINIDASE"/>
    <property type="match status" value="1"/>
</dbReference>
<comment type="caution">
    <text evidence="3">The sequence shown here is derived from an EMBL/GenBank/DDBJ whole genome shotgun (WGS) entry which is preliminary data.</text>
</comment>
<dbReference type="Proteomes" id="UP001500503">
    <property type="component" value="Unassembled WGS sequence"/>
</dbReference>
<dbReference type="GO" id="GO:0016798">
    <property type="term" value="F:hydrolase activity, acting on glycosyl bonds"/>
    <property type="evidence" value="ECO:0007669"/>
    <property type="project" value="UniProtKB-KW"/>
</dbReference>
<keyword evidence="3" id="KW-0326">Glycosidase</keyword>
<evidence type="ECO:0000313" key="3">
    <source>
        <dbReference type="EMBL" id="GAA4514483.1"/>
    </source>
</evidence>
<keyword evidence="3" id="KW-0378">Hydrolase</keyword>